<dbReference type="InterPro" id="IPR043745">
    <property type="entry name" value="DUF5690"/>
</dbReference>
<dbReference type="Proteomes" id="UP000230000">
    <property type="component" value="Unassembled WGS sequence"/>
</dbReference>
<feature type="transmembrane region" description="Helical" evidence="1">
    <location>
        <begin position="274"/>
        <end position="292"/>
    </location>
</feature>
<feature type="transmembrane region" description="Helical" evidence="1">
    <location>
        <begin position="402"/>
        <end position="421"/>
    </location>
</feature>
<proteinExistence type="predicted"/>
<keyword evidence="1" id="KW-0472">Membrane</keyword>
<gene>
    <name evidence="2" type="ORF">BXY57_0408</name>
</gene>
<reference evidence="2 3" key="1">
    <citation type="submission" date="2017-11" db="EMBL/GenBank/DDBJ databases">
        <title>Genomic Encyclopedia of Archaeal and Bacterial Type Strains, Phase II (KMG-II): From Individual Species to Whole Genera.</title>
        <authorList>
            <person name="Goeker M."/>
        </authorList>
    </citation>
    <scope>NUCLEOTIDE SEQUENCE [LARGE SCALE GENOMIC DNA]</scope>
    <source>
        <strain evidence="2 3">DSM 27268</strain>
    </source>
</reference>
<organism evidence="2 3">
    <name type="scientific">Thermoflavifilum aggregans</name>
    <dbReference type="NCBI Taxonomy" id="454188"/>
    <lineage>
        <taxon>Bacteria</taxon>
        <taxon>Pseudomonadati</taxon>
        <taxon>Bacteroidota</taxon>
        <taxon>Chitinophagia</taxon>
        <taxon>Chitinophagales</taxon>
        <taxon>Chitinophagaceae</taxon>
        <taxon>Thermoflavifilum</taxon>
    </lineage>
</organism>
<dbReference type="AlphaFoldDB" id="A0A2M9CSF7"/>
<feature type="transmembrane region" description="Helical" evidence="1">
    <location>
        <begin position="175"/>
        <end position="197"/>
    </location>
</feature>
<feature type="transmembrane region" description="Helical" evidence="1">
    <location>
        <begin position="142"/>
        <end position="163"/>
    </location>
</feature>
<sequence>MNLSFADLNKIRSHKFYLTIYIAATSFLTYALMYAFRKPYAAATYSDMPSVLGIPFKDAGVLLQLMGYSVSKLLGIKRIAELNPAGRGRYLFFLVFVSWAALFLFAIIPPPWNIVCLFFNGLPLGLIWGIVFSFVEGRTTSDFIGSALAVSFIFSSGIVKSIGRYIMADWHVTDVWMPFVTGGLAILPLCAMVYLLVRTPSPTLQDHICREKRVSMYRQERRRFIKKFLTGILLLVIIYTFLTLFRDIRDNFMADMWKEINHGSTFRPEIFADIETPVSLILLIMMSAMVWVKNNRTAFQISGFMVLIGFLITAVASWMFMQQMLSPFNWMLFTGIGLYMGYIPFNCILYDRLIAYLRTPANVGFLMYVSDASGYLASLLVIMLKSVAAAHVKWTIVYSHGVWWFSLAGIVLTGLAWIYFLGSGRQTNYQYASS</sequence>
<feature type="transmembrane region" description="Helical" evidence="1">
    <location>
        <begin position="48"/>
        <end position="70"/>
    </location>
</feature>
<feature type="transmembrane region" description="Helical" evidence="1">
    <location>
        <begin position="304"/>
        <end position="321"/>
    </location>
</feature>
<accession>A0A2M9CSF7</accession>
<evidence type="ECO:0000313" key="2">
    <source>
        <dbReference type="EMBL" id="PJJ74844.1"/>
    </source>
</evidence>
<evidence type="ECO:0000313" key="3">
    <source>
        <dbReference type="Proteomes" id="UP000230000"/>
    </source>
</evidence>
<dbReference type="Pfam" id="PF18943">
    <property type="entry name" value="DUF5690"/>
    <property type="match status" value="1"/>
</dbReference>
<name>A0A2M9CSF7_9BACT</name>
<keyword evidence="1" id="KW-1133">Transmembrane helix</keyword>
<feature type="transmembrane region" description="Helical" evidence="1">
    <location>
        <begin position="228"/>
        <end position="245"/>
    </location>
</feature>
<evidence type="ECO:0000256" key="1">
    <source>
        <dbReference type="SAM" id="Phobius"/>
    </source>
</evidence>
<protein>
    <recommendedName>
        <fullName evidence="4">MFS transporter</fullName>
    </recommendedName>
</protein>
<feature type="transmembrane region" description="Helical" evidence="1">
    <location>
        <begin position="114"/>
        <end position="135"/>
    </location>
</feature>
<evidence type="ECO:0008006" key="4">
    <source>
        <dbReference type="Google" id="ProtNLM"/>
    </source>
</evidence>
<keyword evidence="1" id="KW-0812">Transmembrane</keyword>
<feature type="transmembrane region" description="Helical" evidence="1">
    <location>
        <begin position="327"/>
        <end position="349"/>
    </location>
</feature>
<feature type="transmembrane region" description="Helical" evidence="1">
    <location>
        <begin position="90"/>
        <end position="108"/>
    </location>
</feature>
<keyword evidence="3" id="KW-1185">Reference proteome</keyword>
<comment type="caution">
    <text evidence="2">The sequence shown here is derived from an EMBL/GenBank/DDBJ whole genome shotgun (WGS) entry which is preliminary data.</text>
</comment>
<dbReference type="EMBL" id="PGFG01000001">
    <property type="protein sequence ID" value="PJJ74844.1"/>
    <property type="molecule type" value="Genomic_DNA"/>
</dbReference>
<feature type="transmembrane region" description="Helical" evidence="1">
    <location>
        <begin position="16"/>
        <end position="36"/>
    </location>
</feature>
<feature type="transmembrane region" description="Helical" evidence="1">
    <location>
        <begin position="361"/>
        <end position="382"/>
    </location>
</feature>